<dbReference type="SMART" id="SM00365">
    <property type="entry name" value="LRR_SD22"/>
    <property type="match status" value="4"/>
</dbReference>
<sequence length="515" mass="59984">MVETIEPCVIEEDLIRSCVKISGPIEAKEDKSKQIALREVDTLICSFRNILKIDNLMGLENLVKLQLDNNVISKIQNLEHLTNLEWLDLSFNNISKIEGFDTLHKLKDLSLFNNNIETIENLGNLTNLSILSMGNNNITKIENVLYLRRFRHLRLINLAGNPICNDTEYRPYVISHVKNLKYLDYRMVSEQAVNAAKEHYQDELLEIEENETKAEMEDKEAVTKAEKAALMSRANLEGVTTLFEDMLREDPEYNTLKKVPDLLSPLADFHTKWQSATDEFVQQVLDQHEKKVGERAEWDAVVKEYTGEKDEQARYLILEFKRIKKRTFRELRDDPSNAETKTAPLRQSNLELKDKLMDLELDIVEALEQLYKDFDNNYVALVEQNKINYNTYFTQLRDLENAWFEAVTGQAMQHLEQYQAGELEDLESDTRTLLQDKEMLLNSIQSSHDAHTTKIDSLEDKLVTNEVKNSTDMMMKIEEWIRQQNRERINEISNLCERQKTEVEEAIAIDDSLIN</sequence>
<keyword evidence="7" id="KW-0969">Cilium</keyword>
<dbReference type="OrthoDB" id="1517790at2759"/>
<accession>A0A5B8MIQ1</accession>
<evidence type="ECO:0000256" key="11">
    <source>
        <dbReference type="ARBA" id="ARBA00040950"/>
    </source>
</evidence>
<dbReference type="InterPro" id="IPR003591">
    <property type="entry name" value="Leu-rich_rpt_typical-subtyp"/>
</dbReference>
<evidence type="ECO:0000256" key="8">
    <source>
        <dbReference type="ARBA" id="ARBA00023212"/>
    </source>
</evidence>
<dbReference type="EMBL" id="CP031035">
    <property type="protein sequence ID" value="QDZ19262.1"/>
    <property type="molecule type" value="Genomic_DNA"/>
</dbReference>
<keyword evidence="5" id="KW-0282">Flagellum</keyword>
<reference evidence="13 14" key="1">
    <citation type="submission" date="2018-07" db="EMBL/GenBank/DDBJ databases">
        <title>The complete nuclear genome of the prasinophyte Chloropicon primus (CCMP1205).</title>
        <authorList>
            <person name="Pombert J.-F."/>
            <person name="Otis C."/>
            <person name="Turmel M."/>
            <person name="Lemieux C."/>
        </authorList>
    </citation>
    <scope>NUCLEOTIDE SEQUENCE [LARGE SCALE GENOMIC DNA]</scope>
    <source>
        <strain evidence="13 14">CCMP1205</strain>
    </source>
</reference>
<keyword evidence="4" id="KW-0677">Repeat</keyword>
<evidence type="ECO:0000256" key="5">
    <source>
        <dbReference type="ARBA" id="ARBA00022846"/>
    </source>
</evidence>
<evidence type="ECO:0000256" key="6">
    <source>
        <dbReference type="ARBA" id="ARBA00023054"/>
    </source>
</evidence>
<keyword evidence="6 12" id="KW-0175">Coiled coil</keyword>
<dbReference type="Proteomes" id="UP000316726">
    <property type="component" value="Chromosome 2"/>
</dbReference>
<evidence type="ECO:0000256" key="4">
    <source>
        <dbReference type="ARBA" id="ARBA00022737"/>
    </source>
</evidence>
<keyword evidence="8" id="KW-0206">Cytoskeleton</keyword>
<dbReference type="PROSITE" id="PS51450">
    <property type="entry name" value="LRR"/>
    <property type="match status" value="4"/>
</dbReference>
<evidence type="ECO:0000256" key="1">
    <source>
        <dbReference type="ARBA" id="ARBA00004611"/>
    </source>
</evidence>
<keyword evidence="9" id="KW-0966">Cell projection</keyword>
<feature type="coiled-coil region" evidence="12">
    <location>
        <begin position="349"/>
        <end position="384"/>
    </location>
</feature>
<feature type="coiled-coil region" evidence="12">
    <location>
        <begin position="190"/>
        <end position="217"/>
    </location>
</feature>
<comment type="subcellular location">
    <subcellularLocation>
        <location evidence="1">Cytoplasm</location>
        <location evidence="1">Cytoskeleton</location>
        <location evidence="1">Flagellum axoneme</location>
    </subcellularLocation>
</comment>
<dbReference type="AlphaFoldDB" id="A0A5B8MIQ1"/>
<keyword evidence="2" id="KW-0963">Cytoplasm</keyword>
<comment type="similarity">
    <text evidence="10">Belongs to the DRC3 family.</text>
</comment>
<keyword evidence="3" id="KW-0433">Leucine-rich repeat</keyword>
<evidence type="ECO:0000313" key="13">
    <source>
        <dbReference type="EMBL" id="QDZ19262.1"/>
    </source>
</evidence>
<dbReference type="PANTHER" id="PTHR45973">
    <property type="entry name" value="PROTEIN PHOSPHATASE 1 REGULATORY SUBUNIT SDS22-RELATED"/>
    <property type="match status" value="1"/>
</dbReference>
<evidence type="ECO:0000256" key="7">
    <source>
        <dbReference type="ARBA" id="ARBA00023069"/>
    </source>
</evidence>
<dbReference type="Pfam" id="PF14580">
    <property type="entry name" value="LRR_9"/>
    <property type="match status" value="1"/>
</dbReference>
<keyword evidence="14" id="KW-1185">Reference proteome</keyword>
<evidence type="ECO:0000256" key="2">
    <source>
        <dbReference type="ARBA" id="ARBA00022490"/>
    </source>
</evidence>
<dbReference type="PANTHER" id="PTHR45973:SF12">
    <property type="entry name" value="DYNEIN REGULATORY COMPLEX SUBUNIT 3"/>
    <property type="match status" value="1"/>
</dbReference>
<gene>
    <name evidence="13" type="ORF">A3770_02p17800</name>
</gene>
<dbReference type="STRING" id="1764295.A0A5B8MIQ1"/>
<dbReference type="InterPro" id="IPR032675">
    <property type="entry name" value="LRR_dom_sf"/>
</dbReference>
<dbReference type="GO" id="GO:0005929">
    <property type="term" value="C:cilium"/>
    <property type="evidence" value="ECO:0007669"/>
    <property type="project" value="TreeGrafter"/>
</dbReference>
<dbReference type="SMART" id="SM00369">
    <property type="entry name" value="LRR_TYP"/>
    <property type="match status" value="4"/>
</dbReference>
<evidence type="ECO:0000256" key="9">
    <source>
        <dbReference type="ARBA" id="ARBA00023273"/>
    </source>
</evidence>
<evidence type="ECO:0000313" key="14">
    <source>
        <dbReference type="Proteomes" id="UP000316726"/>
    </source>
</evidence>
<evidence type="ECO:0000256" key="3">
    <source>
        <dbReference type="ARBA" id="ARBA00022614"/>
    </source>
</evidence>
<dbReference type="InterPro" id="IPR001611">
    <property type="entry name" value="Leu-rich_rpt"/>
</dbReference>
<dbReference type="Gene3D" id="3.80.10.10">
    <property type="entry name" value="Ribonuclease Inhibitor"/>
    <property type="match status" value="1"/>
</dbReference>
<protein>
    <recommendedName>
        <fullName evidence="11">Dynein regulatory complex subunit 3</fullName>
    </recommendedName>
</protein>
<evidence type="ECO:0000256" key="10">
    <source>
        <dbReference type="ARBA" id="ARBA00038378"/>
    </source>
</evidence>
<organism evidence="13 14">
    <name type="scientific">Chloropicon primus</name>
    <dbReference type="NCBI Taxonomy" id="1764295"/>
    <lineage>
        <taxon>Eukaryota</taxon>
        <taxon>Viridiplantae</taxon>
        <taxon>Chlorophyta</taxon>
        <taxon>Chloropicophyceae</taxon>
        <taxon>Chloropicales</taxon>
        <taxon>Chloropicaceae</taxon>
        <taxon>Chloropicon</taxon>
    </lineage>
</organism>
<dbReference type="SUPFAM" id="SSF52075">
    <property type="entry name" value="Outer arm dynein light chain 1"/>
    <property type="match status" value="1"/>
</dbReference>
<evidence type="ECO:0000256" key="12">
    <source>
        <dbReference type="SAM" id="Coils"/>
    </source>
</evidence>
<dbReference type="InterPro" id="IPR050576">
    <property type="entry name" value="Cilia_flagella_integrity"/>
</dbReference>
<proteinExistence type="inferred from homology"/>
<name>A0A5B8MIQ1_9CHLO</name>